<dbReference type="Proteomes" id="UP001462961">
    <property type="component" value="Unassembled WGS sequence"/>
</dbReference>
<accession>A0ABV0DQN4</accession>
<comment type="caution">
    <text evidence="8">The sequence shown here is derived from an EMBL/GenBank/DDBJ whole genome shotgun (WGS) entry which is preliminary data.</text>
</comment>
<dbReference type="InterPro" id="IPR007267">
    <property type="entry name" value="GtrA_DPMS_TM"/>
</dbReference>
<evidence type="ECO:0000256" key="3">
    <source>
        <dbReference type="ARBA" id="ARBA00022692"/>
    </source>
</evidence>
<dbReference type="EMBL" id="JAYLVJ010000005">
    <property type="protein sequence ID" value="MEO1753414.1"/>
    <property type="molecule type" value="Genomic_DNA"/>
</dbReference>
<evidence type="ECO:0000313" key="9">
    <source>
        <dbReference type="Proteomes" id="UP001462961"/>
    </source>
</evidence>
<sequence>MKQLIRFLLVGAFNTGFGYCIIFFCMYVLKISPEESNVIGYAIALGVSYALNRRITFESNEKRTGEILKFLLVFLFAYSANLLALIFLFRVLHLEKGVSQVLAGIFYVCVSFLLNKYYVFKAPISE</sequence>
<name>A0ABV0DQN4_9BURK</name>
<evidence type="ECO:0000256" key="2">
    <source>
        <dbReference type="ARBA" id="ARBA00009399"/>
    </source>
</evidence>
<proteinExistence type="inferred from homology"/>
<evidence type="ECO:0000259" key="7">
    <source>
        <dbReference type="Pfam" id="PF04138"/>
    </source>
</evidence>
<dbReference type="InterPro" id="IPR051401">
    <property type="entry name" value="GtrA_CellWall_Glycosyl"/>
</dbReference>
<keyword evidence="5 6" id="KW-0472">Membrane</keyword>
<keyword evidence="3 6" id="KW-0812">Transmembrane</keyword>
<protein>
    <submittedName>
        <fullName evidence="8">GtrA family protein</fullName>
    </submittedName>
</protein>
<comment type="subcellular location">
    <subcellularLocation>
        <location evidence="1">Membrane</location>
        <topology evidence="1">Multi-pass membrane protein</topology>
    </subcellularLocation>
</comment>
<evidence type="ECO:0000313" key="8">
    <source>
        <dbReference type="EMBL" id="MEO1753414.1"/>
    </source>
</evidence>
<dbReference type="PANTHER" id="PTHR38459">
    <property type="entry name" value="PROPHAGE BACTOPRENOL-LINKED GLUCOSE TRANSLOCASE HOMOLOG"/>
    <property type="match status" value="1"/>
</dbReference>
<feature type="transmembrane region" description="Helical" evidence="6">
    <location>
        <begin position="7"/>
        <end position="32"/>
    </location>
</feature>
<feature type="transmembrane region" description="Helical" evidence="6">
    <location>
        <begin position="67"/>
        <end position="89"/>
    </location>
</feature>
<evidence type="ECO:0000256" key="1">
    <source>
        <dbReference type="ARBA" id="ARBA00004141"/>
    </source>
</evidence>
<evidence type="ECO:0000256" key="5">
    <source>
        <dbReference type="ARBA" id="ARBA00023136"/>
    </source>
</evidence>
<keyword evidence="9" id="KW-1185">Reference proteome</keyword>
<organism evidence="8 9">
    <name type="scientific">Paraburkholderia caribensis</name>
    <dbReference type="NCBI Taxonomy" id="75105"/>
    <lineage>
        <taxon>Bacteria</taxon>
        <taxon>Pseudomonadati</taxon>
        <taxon>Pseudomonadota</taxon>
        <taxon>Betaproteobacteria</taxon>
        <taxon>Burkholderiales</taxon>
        <taxon>Burkholderiaceae</taxon>
        <taxon>Paraburkholderia</taxon>
    </lineage>
</organism>
<evidence type="ECO:0000256" key="4">
    <source>
        <dbReference type="ARBA" id="ARBA00022989"/>
    </source>
</evidence>
<dbReference type="Pfam" id="PF04138">
    <property type="entry name" value="GtrA_DPMS_TM"/>
    <property type="match status" value="1"/>
</dbReference>
<dbReference type="PANTHER" id="PTHR38459:SF1">
    <property type="entry name" value="PROPHAGE BACTOPRENOL-LINKED GLUCOSE TRANSLOCASE HOMOLOG"/>
    <property type="match status" value="1"/>
</dbReference>
<feature type="transmembrane region" description="Helical" evidence="6">
    <location>
        <begin position="38"/>
        <end position="55"/>
    </location>
</feature>
<gene>
    <name evidence="8" type="ORF">VOI32_05660</name>
</gene>
<reference evidence="8 9" key="1">
    <citation type="submission" date="2024-01" db="EMBL/GenBank/DDBJ databases">
        <title>The diversity of rhizobia nodulating Mimosa spp. in eleven states of Brazil covering several biomes is determined by host plant, location, and edaphic factors.</title>
        <authorList>
            <person name="Rouws L."/>
            <person name="Barauna A."/>
            <person name="Beukes C."/>
            <person name="De Faria S.M."/>
            <person name="Gross E."/>
            <person name="Dos Reis Junior F.B."/>
            <person name="Simon M."/>
            <person name="Maluk M."/>
            <person name="Odee D.W."/>
            <person name="Kenicer G."/>
            <person name="Young J.P.W."/>
            <person name="Reis V.M."/>
            <person name="Zilli J."/>
            <person name="James E.K."/>
        </authorList>
    </citation>
    <scope>NUCLEOTIDE SEQUENCE [LARGE SCALE GENOMIC DNA]</scope>
    <source>
        <strain evidence="8 9">JHI1651</strain>
    </source>
</reference>
<feature type="transmembrane region" description="Helical" evidence="6">
    <location>
        <begin position="101"/>
        <end position="120"/>
    </location>
</feature>
<evidence type="ECO:0000256" key="6">
    <source>
        <dbReference type="SAM" id="Phobius"/>
    </source>
</evidence>
<comment type="similarity">
    <text evidence="2">Belongs to the GtrA family.</text>
</comment>
<feature type="domain" description="GtrA/DPMS transmembrane" evidence="7">
    <location>
        <begin position="6"/>
        <end position="120"/>
    </location>
</feature>
<keyword evidence="4 6" id="KW-1133">Transmembrane helix</keyword>
<dbReference type="RefSeq" id="WP_252670863.1">
    <property type="nucleotide sequence ID" value="NZ_JAKUCO010000005.1"/>
</dbReference>